<gene>
    <name evidence="2" type="ORF">KQX54_009161</name>
</gene>
<dbReference type="EMBL" id="JAHXZJ010000374">
    <property type="protein sequence ID" value="KAH0560844.1"/>
    <property type="molecule type" value="Genomic_DNA"/>
</dbReference>
<evidence type="ECO:0000256" key="1">
    <source>
        <dbReference type="SAM" id="MobiDB-lite"/>
    </source>
</evidence>
<feature type="region of interest" description="Disordered" evidence="1">
    <location>
        <begin position="1"/>
        <end position="20"/>
    </location>
</feature>
<name>A0AAV7IYE8_COTGL</name>
<dbReference type="Proteomes" id="UP000826195">
    <property type="component" value="Unassembled WGS sequence"/>
</dbReference>
<evidence type="ECO:0000313" key="3">
    <source>
        <dbReference type="Proteomes" id="UP000826195"/>
    </source>
</evidence>
<keyword evidence="3" id="KW-1185">Reference proteome</keyword>
<accession>A0AAV7IYE8</accession>
<evidence type="ECO:0000313" key="2">
    <source>
        <dbReference type="EMBL" id="KAH0560844.1"/>
    </source>
</evidence>
<dbReference type="AlphaFoldDB" id="A0AAV7IYE8"/>
<comment type="caution">
    <text evidence="2">The sequence shown here is derived from an EMBL/GenBank/DDBJ whole genome shotgun (WGS) entry which is preliminary data.</text>
</comment>
<reference evidence="2 3" key="1">
    <citation type="journal article" date="2021" name="J. Hered.">
        <title>A chromosome-level genome assembly of the parasitoid wasp, Cotesia glomerata (Hymenoptera: Braconidae).</title>
        <authorList>
            <person name="Pinto B.J."/>
            <person name="Weis J.J."/>
            <person name="Gamble T."/>
            <person name="Ode P.J."/>
            <person name="Paul R."/>
            <person name="Zaspel J.M."/>
        </authorList>
    </citation>
    <scope>NUCLEOTIDE SEQUENCE [LARGE SCALE GENOMIC DNA]</scope>
    <source>
        <strain evidence="2">CgM1</strain>
    </source>
</reference>
<sequence length="526" mass="61274">MAELKHIHGKTTTWDQRPWGNLEDLVKKNSPESSAASIHSTLCNKPRIVDKSLKKVTKVKYPKLTRVKSVKITERVEKNCCSGIKKRNALKSKISRTNLLRSPSSAGYCESNSSLEAENKFKVKSKFKTKTKFKVNRSRKETEKDDSVQHLHRNKNKFKVKKSIEEISDCQDEDRDFFMEKSHSRKSKSRESFCRRSLTEKSVNKKQVFRDGDFKFKNCERQASDCCYLYNCSDERAFDCCQDKNRCNSKKFEHIDQKFEHNNKNLKNNNQNLINKKSSENSCDCINETDLKKLNWNKCEKYLKNISKEYRSLSSHLQAMQEEIEKSPDIELSYKLKSAKRYLNTDYPCEDNIEDDRSENEISDDEDTIKALTSLCETFKTMSREIDPVQNNEQQSCKTEHCNCHIEAEDGIKGKFGQATRLKKRRKKKIVRLHEFAFPKIVKSEKSDGRGDVRKMFVYAPEGDDQSNSAPLTLYRTCSFVNCNIKNNNDQGYKYHLTYVQKYVSPTWKPNQSGDQNYSDSSSDYG</sequence>
<organism evidence="2 3">
    <name type="scientific">Cotesia glomerata</name>
    <name type="common">Lepidopteran parasitic wasp</name>
    <name type="synonym">Apanteles glomeratus</name>
    <dbReference type="NCBI Taxonomy" id="32391"/>
    <lineage>
        <taxon>Eukaryota</taxon>
        <taxon>Metazoa</taxon>
        <taxon>Ecdysozoa</taxon>
        <taxon>Arthropoda</taxon>
        <taxon>Hexapoda</taxon>
        <taxon>Insecta</taxon>
        <taxon>Pterygota</taxon>
        <taxon>Neoptera</taxon>
        <taxon>Endopterygota</taxon>
        <taxon>Hymenoptera</taxon>
        <taxon>Apocrita</taxon>
        <taxon>Ichneumonoidea</taxon>
        <taxon>Braconidae</taxon>
        <taxon>Microgastrinae</taxon>
        <taxon>Cotesia</taxon>
    </lineage>
</organism>
<proteinExistence type="predicted"/>
<protein>
    <submittedName>
        <fullName evidence="2">Uncharacterized protein</fullName>
    </submittedName>
</protein>